<dbReference type="RefSeq" id="WP_085858528.1">
    <property type="nucleotide sequence ID" value="NZ_ML133755.1"/>
</dbReference>
<protein>
    <submittedName>
        <fullName evidence="1">Uncharacterized protein</fullName>
    </submittedName>
</protein>
<sequence>MMLLKWFRRPRTRWSLGGDPDVEEEKRVLQAKLAQTVVTFERRRHGVHELATVTLKTMKKGKKR</sequence>
<dbReference type="Proteomes" id="UP000278081">
    <property type="component" value="Unassembled WGS sequence"/>
</dbReference>
<proteinExistence type="predicted"/>
<comment type="caution">
    <text evidence="1">The sequence shown here is derived from an EMBL/GenBank/DDBJ whole genome shotgun (WGS) entry which is preliminary data.</text>
</comment>
<dbReference type="AlphaFoldDB" id="A0A3S0SIG0"/>
<organism evidence="1 2">
    <name type="scientific">Rhizobium chutanense</name>
    <dbReference type="NCBI Taxonomy" id="2035448"/>
    <lineage>
        <taxon>Bacteria</taxon>
        <taxon>Pseudomonadati</taxon>
        <taxon>Pseudomonadota</taxon>
        <taxon>Alphaproteobacteria</taxon>
        <taxon>Hyphomicrobiales</taxon>
        <taxon>Rhizobiaceae</taxon>
        <taxon>Rhizobium/Agrobacterium group</taxon>
        <taxon>Rhizobium</taxon>
    </lineage>
</organism>
<accession>A0A3S0SIG0</accession>
<name>A0A3S0SIG0_9HYPH</name>
<dbReference type="EMBL" id="RJTJ01000008">
    <property type="protein sequence ID" value="RUM06835.1"/>
    <property type="molecule type" value="Genomic_DNA"/>
</dbReference>
<gene>
    <name evidence="1" type="ORF">EFR84_11610</name>
</gene>
<reference evidence="1 2" key="1">
    <citation type="submission" date="2018-11" db="EMBL/GenBank/DDBJ databases">
        <title>Rhizobium chutanense sp. nov., isolated from root nodules of Phaseolus vulgaris in China.</title>
        <authorList>
            <person name="Huo Y."/>
        </authorList>
    </citation>
    <scope>NUCLEOTIDE SEQUENCE [LARGE SCALE GENOMIC DNA]</scope>
    <source>
        <strain evidence="1 2">C16</strain>
    </source>
</reference>
<evidence type="ECO:0000313" key="1">
    <source>
        <dbReference type="EMBL" id="RUM06835.1"/>
    </source>
</evidence>
<evidence type="ECO:0000313" key="2">
    <source>
        <dbReference type="Proteomes" id="UP000278081"/>
    </source>
</evidence>